<dbReference type="Pfam" id="PF12937">
    <property type="entry name" value="F-box-like"/>
    <property type="match status" value="1"/>
</dbReference>
<dbReference type="PROSITE" id="PS50181">
    <property type="entry name" value="FBOX"/>
    <property type="match status" value="1"/>
</dbReference>
<evidence type="ECO:0000313" key="3">
    <source>
        <dbReference type="EMBL" id="AVK76358.1"/>
    </source>
</evidence>
<dbReference type="InterPro" id="IPR003409">
    <property type="entry name" value="MORN"/>
</dbReference>
<dbReference type="InterPro" id="IPR036047">
    <property type="entry name" value="F-box-like_dom_sf"/>
</dbReference>
<dbReference type="PANTHER" id="PTHR23084">
    <property type="entry name" value="PHOSPHATIDYLINOSITOL-4-PHOSPHATE 5-KINASE RELATED"/>
    <property type="match status" value="1"/>
</dbReference>
<evidence type="ECO:0000256" key="1">
    <source>
        <dbReference type="ARBA" id="ARBA00022737"/>
    </source>
</evidence>
<dbReference type="RefSeq" id="YP_009482361.1">
    <property type="nucleotide sequence ID" value="NC_037666.1"/>
</dbReference>
<organism evidence="3">
    <name type="scientific">Pandoravirus neocaledonia</name>
    <dbReference type="NCBI Taxonomy" id="2107708"/>
    <lineage>
        <taxon>Viruses</taxon>
        <taxon>Pandoravirus</taxon>
    </lineage>
</organism>
<dbReference type="Gene3D" id="2.20.110.10">
    <property type="entry name" value="Histone H3 K4-specific methyltransferase SET7/9 N-terminal domain"/>
    <property type="match status" value="4"/>
</dbReference>
<dbReference type="GeneID" id="36843071"/>
<evidence type="ECO:0000259" key="2">
    <source>
        <dbReference type="PROSITE" id="PS50181"/>
    </source>
</evidence>
<name>A0A2U7UD11_9VIRU</name>
<proteinExistence type="predicted"/>
<dbReference type="Proteomes" id="UP000249287">
    <property type="component" value="Segment"/>
</dbReference>
<dbReference type="KEGG" id="vg:36843071"/>
<dbReference type="SUPFAM" id="SSF82185">
    <property type="entry name" value="Histone H3 K4-specific methyltransferase SET7/9 N-terminal domain"/>
    <property type="match status" value="3"/>
</dbReference>
<feature type="domain" description="F-box" evidence="2">
    <location>
        <begin position="41"/>
        <end position="88"/>
    </location>
</feature>
<dbReference type="Pfam" id="PF02493">
    <property type="entry name" value="MORN"/>
    <property type="match status" value="10"/>
</dbReference>
<accession>A0A2U7UD11</accession>
<gene>
    <name evidence="3" type="ORF">pneo_cds_751</name>
</gene>
<dbReference type="Gene3D" id="1.20.1280.50">
    <property type="match status" value="1"/>
</dbReference>
<dbReference type="SUPFAM" id="SSF81383">
    <property type="entry name" value="F-box domain"/>
    <property type="match status" value="1"/>
</dbReference>
<dbReference type="PANTHER" id="PTHR23084:SF263">
    <property type="entry name" value="MORN REPEAT-CONTAINING PROTEIN 1"/>
    <property type="match status" value="1"/>
</dbReference>
<reference evidence="3" key="1">
    <citation type="journal article" date="2018" name="Nat. Commun.">
        <title>Diversity and evolution of the emerging Pandoraviridae family.</title>
        <authorList>
            <person name="Legendre M."/>
            <person name="Fabre E."/>
            <person name="Poirot O."/>
            <person name="Jeudy S."/>
            <person name="Lartigue A."/>
            <person name="Alempic J.M."/>
            <person name="Beucher L."/>
            <person name="Philippe N."/>
            <person name="Bertaux L."/>
            <person name="Christo-Foroux E."/>
            <person name="Labadie K."/>
            <person name="Coute Y."/>
            <person name="Abergel C."/>
            <person name="Claverie J.M."/>
        </authorList>
    </citation>
    <scope>NUCLEOTIDE SEQUENCE [LARGE SCALE GENOMIC DNA]</scope>
    <source>
        <strain evidence="3">Neocaledonia</strain>
    </source>
</reference>
<dbReference type="EMBL" id="MG011690">
    <property type="protein sequence ID" value="AVK76358.1"/>
    <property type="molecule type" value="Genomic_DNA"/>
</dbReference>
<keyword evidence="1" id="KW-0677">Repeat</keyword>
<sequence length="470" mass="51621">MKRGRNTLSGARGADGDDGVAGLYPLEKRRRRQVGGCVADAGSFDCLPDELLLCVFAALDDPTALGSLMQTSRRHYALGNDPVLWRRLCESRFGPLLHCNFAAYGKCWRWLYRAQARAAATTGDDVGAVVVRIRDNNYIYWGDCRNSLPHGYGLALSLPTRHCRWPHSLARAPTGPTAPVAAAVSVDAGYEGEWRDGLWCGRGLCIFPDGSRYDGEWCGGRRNGAGRYTQADGTVRDGTWENDNQVGRGSILWPNSTGYTGEWKGNNPNGHGVRTWADGARYEGEFRCGREHGYGTLTYASGSRHEGEFEEGIAHGYGTRAIATGHHYEGQWKKDHPNGHGIYTWPDGSRYEGEFRNGEIRGYGVRVYPNGDRYVGYWKRGRQHGHGVITRADGARYQGQWRDDRMDGVGTHAFSDGSCVRGKWARGSRVVAKVVRHSVGEAPCCLGSPCDACSTVGAVQPNSDSGHPDR</sequence>
<dbReference type="SMART" id="SM00698">
    <property type="entry name" value="MORN"/>
    <property type="match status" value="10"/>
</dbReference>
<protein>
    <submittedName>
        <fullName evidence="3">Morn repeat domain containing protein</fullName>
    </submittedName>
</protein>
<dbReference type="InterPro" id="IPR001810">
    <property type="entry name" value="F-box_dom"/>
</dbReference>